<dbReference type="Proteomes" id="UP000814128">
    <property type="component" value="Unassembled WGS sequence"/>
</dbReference>
<feature type="non-terminal residue" evidence="1">
    <location>
        <position position="1"/>
    </location>
</feature>
<evidence type="ECO:0000313" key="2">
    <source>
        <dbReference type="Proteomes" id="UP000814128"/>
    </source>
</evidence>
<gene>
    <name evidence="1" type="ORF">K488DRAFT_32048</name>
</gene>
<keyword evidence="2" id="KW-1185">Reference proteome</keyword>
<accession>A0ACB8Q9L4</accession>
<evidence type="ECO:0000313" key="1">
    <source>
        <dbReference type="EMBL" id="KAI0028422.1"/>
    </source>
</evidence>
<name>A0ACB8Q9L4_9AGAM</name>
<proteinExistence type="predicted"/>
<feature type="non-terminal residue" evidence="1">
    <location>
        <position position="152"/>
    </location>
</feature>
<sequence>VHALLIGIDTYRTANFRPLSGAVSDTKKIESFLKKNIAGPSIRMLLNEQATQRGILRAVEGLASDSNINKGDPILIYYAGHGSTVDAPRGKSHTSQKIQVLVPYDGRVDGSTAQNFLADFKLGRLVAAIADAKGDNITVILDCCYAASGTRG</sequence>
<organism evidence="1 2">
    <name type="scientific">Vararia minispora EC-137</name>
    <dbReference type="NCBI Taxonomy" id="1314806"/>
    <lineage>
        <taxon>Eukaryota</taxon>
        <taxon>Fungi</taxon>
        <taxon>Dikarya</taxon>
        <taxon>Basidiomycota</taxon>
        <taxon>Agaricomycotina</taxon>
        <taxon>Agaricomycetes</taxon>
        <taxon>Russulales</taxon>
        <taxon>Lachnocladiaceae</taxon>
        <taxon>Vararia</taxon>
    </lineage>
</organism>
<reference evidence="1" key="1">
    <citation type="submission" date="2021-02" db="EMBL/GenBank/DDBJ databases">
        <authorList>
            <consortium name="DOE Joint Genome Institute"/>
            <person name="Ahrendt S."/>
            <person name="Looney B.P."/>
            <person name="Miyauchi S."/>
            <person name="Morin E."/>
            <person name="Drula E."/>
            <person name="Courty P.E."/>
            <person name="Chicoki N."/>
            <person name="Fauchery L."/>
            <person name="Kohler A."/>
            <person name="Kuo A."/>
            <person name="Labutti K."/>
            <person name="Pangilinan J."/>
            <person name="Lipzen A."/>
            <person name="Riley R."/>
            <person name="Andreopoulos W."/>
            <person name="He G."/>
            <person name="Johnson J."/>
            <person name="Barry K.W."/>
            <person name="Grigoriev I.V."/>
            <person name="Nagy L."/>
            <person name="Hibbett D."/>
            <person name="Henrissat B."/>
            <person name="Matheny P.B."/>
            <person name="Labbe J."/>
            <person name="Martin F."/>
        </authorList>
    </citation>
    <scope>NUCLEOTIDE SEQUENCE</scope>
    <source>
        <strain evidence="1">EC-137</strain>
    </source>
</reference>
<protein>
    <submittedName>
        <fullName evidence="1">Peptidase C14, caspase domain-containing protein</fullName>
    </submittedName>
</protein>
<comment type="caution">
    <text evidence="1">The sequence shown here is derived from an EMBL/GenBank/DDBJ whole genome shotgun (WGS) entry which is preliminary data.</text>
</comment>
<dbReference type="EMBL" id="MU273754">
    <property type="protein sequence ID" value="KAI0028422.1"/>
    <property type="molecule type" value="Genomic_DNA"/>
</dbReference>
<reference evidence="1" key="2">
    <citation type="journal article" date="2022" name="New Phytol.">
        <title>Evolutionary transition to the ectomycorrhizal habit in the genomes of a hyperdiverse lineage of mushroom-forming fungi.</title>
        <authorList>
            <person name="Looney B."/>
            <person name="Miyauchi S."/>
            <person name="Morin E."/>
            <person name="Drula E."/>
            <person name="Courty P.E."/>
            <person name="Kohler A."/>
            <person name="Kuo A."/>
            <person name="LaButti K."/>
            <person name="Pangilinan J."/>
            <person name="Lipzen A."/>
            <person name="Riley R."/>
            <person name="Andreopoulos W."/>
            <person name="He G."/>
            <person name="Johnson J."/>
            <person name="Nolan M."/>
            <person name="Tritt A."/>
            <person name="Barry K.W."/>
            <person name="Grigoriev I.V."/>
            <person name="Nagy L.G."/>
            <person name="Hibbett D."/>
            <person name="Henrissat B."/>
            <person name="Matheny P.B."/>
            <person name="Labbe J."/>
            <person name="Martin F.M."/>
        </authorList>
    </citation>
    <scope>NUCLEOTIDE SEQUENCE</scope>
    <source>
        <strain evidence="1">EC-137</strain>
    </source>
</reference>